<reference evidence="8 9" key="1">
    <citation type="journal article" date="2015" name="Genome Announc.">
        <title>Expanding the biotechnology potential of lactobacilli through comparative genomics of 213 strains and associated genera.</title>
        <authorList>
            <person name="Sun Z."/>
            <person name="Harris H.M."/>
            <person name="McCann A."/>
            <person name="Guo C."/>
            <person name="Argimon S."/>
            <person name="Zhang W."/>
            <person name="Yang X."/>
            <person name="Jeffery I.B."/>
            <person name="Cooney J.C."/>
            <person name="Kagawa T.F."/>
            <person name="Liu W."/>
            <person name="Song Y."/>
            <person name="Salvetti E."/>
            <person name="Wrobel A."/>
            <person name="Rasinkangas P."/>
            <person name="Parkhill J."/>
            <person name="Rea M.C."/>
            <person name="O'Sullivan O."/>
            <person name="Ritari J."/>
            <person name="Douillard F.P."/>
            <person name="Paul Ross R."/>
            <person name="Yang R."/>
            <person name="Briner A.E."/>
            <person name="Felis G.E."/>
            <person name="de Vos W.M."/>
            <person name="Barrangou R."/>
            <person name="Klaenhammer T.R."/>
            <person name="Caufield P.W."/>
            <person name="Cui Y."/>
            <person name="Zhang H."/>
            <person name="O'Toole P.W."/>
        </authorList>
    </citation>
    <scope>NUCLEOTIDE SEQUENCE [LARGE SCALE GENOMIC DNA]</scope>
    <source>
        <strain evidence="8 9">DSM 15814</strain>
    </source>
</reference>
<feature type="binding site" evidence="7">
    <location>
        <position position="94"/>
    </location>
    <ligand>
        <name>S-adenosyl-L-methionine</name>
        <dbReference type="ChEBI" id="CHEBI:59789"/>
    </ligand>
</feature>
<dbReference type="Gene3D" id="1.10.150.170">
    <property type="entry name" value="Putative methyltransferase TM0872, insert domain"/>
    <property type="match status" value="1"/>
</dbReference>
<gene>
    <name evidence="7" type="primary">rsmH</name>
    <name evidence="8" type="ORF">FD35_GL001377</name>
</gene>
<dbReference type="SUPFAM" id="SSF53335">
    <property type="entry name" value="S-adenosyl-L-methionine-dependent methyltransferases"/>
    <property type="match status" value="1"/>
</dbReference>
<feature type="binding site" evidence="7">
    <location>
        <position position="115"/>
    </location>
    <ligand>
        <name>S-adenosyl-L-methionine</name>
        <dbReference type="ChEBI" id="CHEBI:59789"/>
    </ligand>
</feature>
<dbReference type="NCBIfam" id="TIGR00006">
    <property type="entry name" value="16S rRNA (cytosine(1402)-N(4))-methyltransferase RsmH"/>
    <property type="match status" value="1"/>
</dbReference>
<protein>
    <recommendedName>
        <fullName evidence="7">Ribosomal RNA small subunit methyltransferase H</fullName>
        <ecNumber evidence="7">2.1.1.199</ecNumber>
    </recommendedName>
    <alternativeName>
        <fullName evidence="7">16S rRNA m(4)C1402 methyltransferase</fullName>
    </alternativeName>
    <alternativeName>
        <fullName evidence="7">rRNA (cytosine-N(4)-)-methyltransferase RsmH</fullName>
    </alternativeName>
</protein>
<keyword evidence="4 7" id="KW-0489">Methyltransferase</keyword>
<dbReference type="FunFam" id="1.10.150.170:FF:000001">
    <property type="entry name" value="Ribosomal RNA small subunit methyltransferase H"/>
    <property type="match status" value="1"/>
</dbReference>
<comment type="caution">
    <text evidence="8">The sequence shown here is derived from an EMBL/GenBank/DDBJ whole genome shotgun (WGS) entry which is preliminary data.</text>
</comment>
<comment type="subcellular location">
    <subcellularLocation>
        <location evidence="7">Cytoplasm</location>
    </subcellularLocation>
</comment>
<evidence type="ECO:0000256" key="5">
    <source>
        <dbReference type="ARBA" id="ARBA00022679"/>
    </source>
</evidence>
<dbReference type="AlphaFoldDB" id="A0A0R1R743"/>
<name>A0A0R1R743_9LACO</name>
<keyword evidence="2 7" id="KW-0963">Cytoplasm</keyword>
<feature type="binding site" evidence="7">
    <location>
        <position position="65"/>
    </location>
    <ligand>
        <name>S-adenosyl-L-methionine</name>
        <dbReference type="ChEBI" id="CHEBI:59789"/>
    </ligand>
</feature>
<dbReference type="Proteomes" id="UP000051999">
    <property type="component" value="Unassembled WGS sequence"/>
</dbReference>
<dbReference type="PIRSF" id="PIRSF004486">
    <property type="entry name" value="MraW"/>
    <property type="match status" value="1"/>
</dbReference>
<evidence type="ECO:0000313" key="9">
    <source>
        <dbReference type="Proteomes" id="UP000051999"/>
    </source>
</evidence>
<dbReference type="InterPro" id="IPR029063">
    <property type="entry name" value="SAM-dependent_MTases_sf"/>
</dbReference>
<proteinExistence type="inferred from homology"/>
<keyword evidence="5 7" id="KW-0808">Transferase</keyword>
<dbReference type="STRING" id="1114972.FD35_GL001377"/>
<evidence type="ECO:0000256" key="7">
    <source>
        <dbReference type="HAMAP-Rule" id="MF_01007"/>
    </source>
</evidence>
<dbReference type="PATRIC" id="fig|1114972.6.peg.1396"/>
<organism evidence="8 9">
    <name type="scientific">Furfurilactobacillus rossiae DSM 15814</name>
    <dbReference type="NCBI Taxonomy" id="1114972"/>
    <lineage>
        <taxon>Bacteria</taxon>
        <taxon>Bacillati</taxon>
        <taxon>Bacillota</taxon>
        <taxon>Bacilli</taxon>
        <taxon>Lactobacillales</taxon>
        <taxon>Lactobacillaceae</taxon>
        <taxon>Furfurilactobacillus</taxon>
    </lineage>
</organism>
<comment type="catalytic activity">
    <reaction evidence="7">
        <text>cytidine(1402) in 16S rRNA + S-adenosyl-L-methionine = N(4)-methylcytidine(1402) in 16S rRNA + S-adenosyl-L-homocysteine + H(+)</text>
        <dbReference type="Rhea" id="RHEA:42928"/>
        <dbReference type="Rhea" id="RHEA-COMP:10286"/>
        <dbReference type="Rhea" id="RHEA-COMP:10287"/>
        <dbReference type="ChEBI" id="CHEBI:15378"/>
        <dbReference type="ChEBI" id="CHEBI:57856"/>
        <dbReference type="ChEBI" id="CHEBI:59789"/>
        <dbReference type="ChEBI" id="CHEBI:74506"/>
        <dbReference type="ChEBI" id="CHEBI:82748"/>
        <dbReference type="EC" id="2.1.1.199"/>
    </reaction>
</comment>
<keyword evidence="9" id="KW-1185">Reference proteome</keyword>
<comment type="function">
    <text evidence="7">Specifically methylates the N4 position of cytidine in position 1402 (C1402) of 16S rRNA.</text>
</comment>
<dbReference type="GO" id="GO:0071424">
    <property type="term" value="F:rRNA (cytosine-N4-)-methyltransferase activity"/>
    <property type="evidence" value="ECO:0007669"/>
    <property type="project" value="UniProtKB-UniRule"/>
</dbReference>
<feature type="binding site" evidence="7">
    <location>
        <begin position="46"/>
        <end position="48"/>
    </location>
    <ligand>
        <name>S-adenosyl-L-methionine</name>
        <dbReference type="ChEBI" id="CHEBI:59789"/>
    </ligand>
</feature>
<dbReference type="GO" id="GO:0070475">
    <property type="term" value="P:rRNA base methylation"/>
    <property type="evidence" value="ECO:0007669"/>
    <property type="project" value="UniProtKB-UniRule"/>
</dbReference>
<keyword evidence="6 7" id="KW-0949">S-adenosyl-L-methionine</keyword>
<evidence type="ECO:0000256" key="4">
    <source>
        <dbReference type="ARBA" id="ARBA00022603"/>
    </source>
</evidence>
<dbReference type="eggNOG" id="COG0275">
    <property type="taxonomic scope" value="Bacteria"/>
</dbReference>
<sequence length="337" mass="37404">MGLTKNVQRRGDMAEFNHVTVLLNEAVAGLAVKPDGIYVDCTLGGGGHSAKILSELTTGHLYAFDQDETALAYNRQHLATAIANNQVTLIQANFRNITQELAERGVQHVDGVLYDLGVSSPQFDDAQRGFSYRLDAPLDMRMNQEQDLSAMQVVNEWDYAQLVRILYRYGEEKFAKQIARKIEQQRAVAPIETTIQLADLVKSAIPAAARRHGGHPAKKTFQAIRIAVNDELGALETSLEQSLALLNPGGRISCITFQSLEDRLVKTMFKEQTTVPELPAGLPVIPADMQPDYHLITRKPIEASEAELAANRRAHSAKLRVIERNETNTDLKQPLLR</sequence>
<dbReference type="HAMAP" id="MF_01007">
    <property type="entry name" value="16SrRNA_methyltr_H"/>
    <property type="match status" value="1"/>
</dbReference>
<dbReference type="PANTHER" id="PTHR11265:SF0">
    <property type="entry name" value="12S RRNA N4-METHYLCYTIDINE METHYLTRANSFERASE"/>
    <property type="match status" value="1"/>
</dbReference>
<dbReference type="Pfam" id="PF01795">
    <property type="entry name" value="Methyltransf_5"/>
    <property type="match status" value="1"/>
</dbReference>
<dbReference type="InterPro" id="IPR002903">
    <property type="entry name" value="RsmH"/>
</dbReference>
<evidence type="ECO:0000256" key="6">
    <source>
        <dbReference type="ARBA" id="ARBA00022691"/>
    </source>
</evidence>
<dbReference type="GO" id="GO:0005737">
    <property type="term" value="C:cytoplasm"/>
    <property type="evidence" value="ECO:0007669"/>
    <property type="project" value="UniProtKB-SubCell"/>
</dbReference>
<evidence type="ECO:0000256" key="3">
    <source>
        <dbReference type="ARBA" id="ARBA00022552"/>
    </source>
</evidence>
<dbReference type="PANTHER" id="PTHR11265">
    <property type="entry name" value="S-ADENOSYL-METHYLTRANSFERASE MRAW"/>
    <property type="match status" value="1"/>
</dbReference>
<evidence type="ECO:0000256" key="2">
    <source>
        <dbReference type="ARBA" id="ARBA00022490"/>
    </source>
</evidence>
<keyword evidence="8" id="KW-0131">Cell cycle</keyword>
<dbReference type="GO" id="GO:0051301">
    <property type="term" value="P:cell division"/>
    <property type="evidence" value="ECO:0007669"/>
    <property type="project" value="UniProtKB-KW"/>
</dbReference>
<dbReference type="InterPro" id="IPR023397">
    <property type="entry name" value="SAM-dep_MeTrfase_MraW_recog"/>
</dbReference>
<dbReference type="EC" id="2.1.1.199" evidence="7"/>
<comment type="similarity">
    <text evidence="1 7">Belongs to the methyltransferase superfamily. RsmH family.</text>
</comment>
<dbReference type="EMBL" id="AZFF01000023">
    <property type="protein sequence ID" value="KRL53136.1"/>
    <property type="molecule type" value="Genomic_DNA"/>
</dbReference>
<evidence type="ECO:0000256" key="1">
    <source>
        <dbReference type="ARBA" id="ARBA00010396"/>
    </source>
</evidence>
<feature type="binding site" evidence="7">
    <location>
        <position position="122"/>
    </location>
    <ligand>
        <name>S-adenosyl-L-methionine</name>
        <dbReference type="ChEBI" id="CHEBI:59789"/>
    </ligand>
</feature>
<keyword evidence="8" id="KW-0132">Cell division</keyword>
<keyword evidence="3 7" id="KW-0698">rRNA processing</keyword>
<dbReference type="SUPFAM" id="SSF81799">
    <property type="entry name" value="Putative methyltransferase TM0872, insert domain"/>
    <property type="match status" value="1"/>
</dbReference>
<accession>A0A0R1R743</accession>
<evidence type="ECO:0000313" key="8">
    <source>
        <dbReference type="EMBL" id="KRL53136.1"/>
    </source>
</evidence>
<dbReference type="Gene3D" id="3.40.50.150">
    <property type="entry name" value="Vaccinia Virus protein VP39"/>
    <property type="match status" value="1"/>
</dbReference>